<dbReference type="RefSeq" id="WP_008273938.1">
    <property type="nucleotide sequence ID" value="NZ_AAXW01000004.1"/>
</dbReference>
<dbReference type="Proteomes" id="UP000003781">
    <property type="component" value="Unassembled WGS sequence"/>
</dbReference>
<organism evidence="1 2">
    <name type="scientific">Crocosphaera chwakensis CCY0110</name>
    <dbReference type="NCBI Taxonomy" id="391612"/>
    <lineage>
        <taxon>Bacteria</taxon>
        <taxon>Bacillati</taxon>
        <taxon>Cyanobacteriota</taxon>
        <taxon>Cyanophyceae</taxon>
        <taxon>Oscillatoriophycideae</taxon>
        <taxon>Chroococcales</taxon>
        <taxon>Aphanothecaceae</taxon>
        <taxon>Crocosphaera</taxon>
        <taxon>Crocosphaera chwakensis</taxon>
    </lineage>
</organism>
<evidence type="ECO:0000313" key="1">
    <source>
        <dbReference type="EMBL" id="EAZ92794.1"/>
    </source>
</evidence>
<accession>A3IKS5</accession>
<reference evidence="1 2" key="1">
    <citation type="submission" date="2007-03" db="EMBL/GenBank/DDBJ databases">
        <authorList>
            <person name="Stal L."/>
            <person name="Ferriera S."/>
            <person name="Johnson J."/>
            <person name="Kravitz S."/>
            <person name="Beeson K."/>
            <person name="Sutton G."/>
            <person name="Rogers Y.-H."/>
            <person name="Friedman R."/>
            <person name="Frazier M."/>
            <person name="Venter J.C."/>
        </authorList>
    </citation>
    <scope>NUCLEOTIDE SEQUENCE [LARGE SCALE GENOMIC DNA]</scope>
    <source>
        <strain evidence="1 2">CCY0110</strain>
    </source>
</reference>
<dbReference type="GO" id="GO:0004812">
    <property type="term" value="F:aminoacyl-tRNA ligase activity"/>
    <property type="evidence" value="ECO:0007669"/>
    <property type="project" value="UniProtKB-KW"/>
</dbReference>
<evidence type="ECO:0000313" key="2">
    <source>
        <dbReference type="Proteomes" id="UP000003781"/>
    </source>
</evidence>
<dbReference type="Gene3D" id="1.10.730.10">
    <property type="entry name" value="Isoleucyl-tRNA Synthetase, Domain 1"/>
    <property type="match status" value="1"/>
</dbReference>
<keyword evidence="2" id="KW-1185">Reference proteome</keyword>
<dbReference type="AlphaFoldDB" id="A3IKS5"/>
<keyword evidence="1" id="KW-0030">Aminoacyl-tRNA synthetase</keyword>
<proteinExistence type="predicted"/>
<comment type="caution">
    <text evidence="1">The sequence shown here is derived from an EMBL/GenBank/DDBJ whole genome shotgun (WGS) entry which is preliminary data.</text>
</comment>
<dbReference type="OrthoDB" id="9805987at2"/>
<keyword evidence="1" id="KW-0436">Ligase</keyword>
<name>A3IKS5_9CHRO</name>
<dbReference type="eggNOG" id="COG0018">
    <property type="taxonomic scope" value="Bacteria"/>
</dbReference>
<protein>
    <submittedName>
        <fullName evidence="1">Arginyl tRNA synthetase anticodon binding protein</fullName>
    </submittedName>
</protein>
<sequence>MTKNRIIKNIYPLTIKITNLSIQQQLQQFLITQLLKLDNSNFTNFLSNNNPISIYRLPKIDSISYRCAIAFQLSSYSPLTLAETIFNTLQQQPNHSGALSFTVTLLDPGWLEFTLCDRRLSLWLQSWQSFAYPRKRFTLKSRNHDNLCPLEYTYARCCTLLRLGDKEGLIKLEKEIFEPYQWPLSTSQPIPWSSLVLNQFERSLISQIITTVDRLENKSNRDEIKLGLALSETFLSFERYCRIFGKISGHNSHLSQARLGLVAITQLLLQGLWLSHMEQLPRDRL</sequence>
<dbReference type="EMBL" id="AAXW01000004">
    <property type="protein sequence ID" value="EAZ92794.1"/>
    <property type="molecule type" value="Genomic_DNA"/>
</dbReference>
<gene>
    <name evidence="1" type="ORF">CY0110_21897</name>
</gene>